<dbReference type="Proteomes" id="UP000078546">
    <property type="component" value="Unassembled WGS sequence"/>
</dbReference>
<name>A0A1A8XC44_PLAOA</name>
<feature type="region of interest" description="Disordered" evidence="1">
    <location>
        <begin position="385"/>
        <end position="418"/>
    </location>
</feature>
<feature type="compositionally biased region" description="Acidic residues" evidence="1">
    <location>
        <begin position="126"/>
        <end position="161"/>
    </location>
</feature>
<evidence type="ECO:0000313" key="4">
    <source>
        <dbReference type="Proteomes" id="UP000078546"/>
    </source>
</evidence>
<evidence type="ECO:0000313" key="2">
    <source>
        <dbReference type="EMBL" id="SBS94774.1"/>
    </source>
</evidence>
<reference evidence="3" key="2">
    <citation type="submission" date="2016-05" db="EMBL/GenBank/DDBJ databases">
        <authorList>
            <person name="Lavstsen T."/>
            <person name="Jespersen J.S."/>
        </authorList>
    </citation>
    <scope>NUCLEOTIDE SEQUENCE [LARGE SCALE GENOMIC DNA]</scope>
</reference>
<reference evidence="4 5" key="1">
    <citation type="submission" date="2016-05" db="EMBL/GenBank/DDBJ databases">
        <authorList>
            <person name="Naeem Raeece"/>
        </authorList>
    </citation>
    <scope>NUCLEOTIDE SEQUENCE [LARGE SCALE GENOMIC DNA]</scope>
</reference>
<dbReference type="Proteomes" id="UP000078560">
    <property type="component" value="Unassembled WGS sequence"/>
</dbReference>
<evidence type="ECO:0000256" key="1">
    <source>
        <dbReference type="SAM" id="MobiDB-lite"/>
    </source>
</evidence>
<gene>
    <name evidence="3" type="ORF">POVCU1_066880</name>
    <name evidence="2" type="ORF">POVCU2_0090500</name>
</gene>
<sequence length="515" mass="57912">MPVEDEDANLAVFMKLTNLFTGSDVERQIRGGFLSNECDKDPDTGNSVQNKEPISIFMLKLKDSLKILDPYFTTSLLDEKENKKFEGKGNQEEDRQKASEDVTRREVPGEGENREKEARGEKGAGDDEEEVEEEEEEDEEDEEEEEEDEDEEEDDEEEEEDDKGKRKENADSNILFELNSNDCSAQILKLNRIKCMRLLYVYLENYNDQTKRANIENKISGSSYCNSFNEIIDLYNNKSECISPNSDNEYCQEVQQYREKYQNINISNLSCTGTKSQSYSQEHETRSEQLQVEESEQTILRHGTRSDAATGNPTDELLDAKPKSAEGSPNPGLAAGVLPNGGVVIEKQPLGMGDQTSESVQVHSQTLTSSSINGNYTLISLSSTSCPNGSNKEPCDDSLQESAATERENTNELGLPKQKHADGHTEINVNSQEENGNTSTTITSATSVLGIPLVIFMLYKFTPIGSLLNKRREKKPTWNINEAQYDQNLLYNSELRNANSNNIKYNIGYYSLINS</sequence>
<proteinExistence type="predicted"/>
<evidence type="ECO:0000313" key="3">
    <source>
        <dbReference type="EMBL" id="SBT01431.1"/>
    </source>
</evidence>
<dbReference type="EMBL" id="FLQV01002494">
    <property type="protein sequence ID" value="SBT01431.1"/>
    <property type="molecule type" value="Genomic_DNA"/>
</dbReference>
<protein>
    <submittedName>
        <fullName evidence="3">PIR Superfamily Protein</fullName>
    </submittedName>
</protein>
<accession>A0A1A8XC44</accession>
<dbReference type="Pfam" id="PF05795">
    <property type="entry name" value="Plasmodium_Vir"/>
    <property type="match status" value="1"/>
</dbReference>
<dbReference type="AlphaFoldDB" id="A0A1A8XC44"/>
<feature type="region of interest" description="Disordered" evidence="1">
    <location>
        <begin position="277"/>
        <end position="337"/>
    </location>
</feature>
<feature type="compositionally biased region" description="Basic and acidic residues" evidence="1">
    <location>
        <begin position="83"/>
        <end position="125"/>
    </location>
</feature>
<dbReference type="InterPro" id="IPR008780">
    <property type="entry name" value="Plasmodium_Vir"/>
</dbReference>
<organism evidence="3 4">
    <name type="scientific">Plasmodium ovale curtisi</name>
    <dbReference type="NCBI Taxonomy" id="864141"/>
    <lineage>
        <taxon>Eukaryota</taxon>
        <taxon>Sar</taxon>
        <taxon>Alveolata</taxon>
        <taxon>Apicomplexa</taxon>
        <taxon>Aconoidasida</taxon>
        <taxon>Haemosporida</taxon>
        <taxon>Plasmodiidae</taxon>
        <taxon>Plasmodium</taxon>
        <taxon>Plasmodium (Plasmodium)</taxon>
    </lineage>
</organism>
<feature type="region of interest" description="Disordered" evidence="1">
    <location>
        <begin position="83"/>
        <end position="168"/>
    </location>
</feature>
<dbReference type="EMBL" id="FLQU01001873">
    <property type="protein sequence ID" value="SBS94774.1"/>
    <property type="molecule type" value="Genomic_DNA"/>
</dbReference>
<evidence type="ECO:0000313" key="5">
    <source>
        <dbReference type="Proteomes" id="UP000078560"/>
    </source>
</evidence>